<dbReference type="GO" id="GO:0006952">
    <property type="term" value="P:defense response"/>
    <property type="evidence" value="ECO:0007669"/>
    <property type="project" value="InterPro"/>
</dbReference>
<reference evidence="2" key="1">
    <citation type="submission" date="2022-06" db="EMBL/GenBank/DDBJ databases">
        <title>Uncovering the hologenomic basis of an extraordinary plant invasion.</title>
        <authorList>
            <person name="Bieker V.C."/>
            <person name="Martin M.D."/>
            <person name="Gilbert T."/>
            <person name="Hodgins K."/>
            <person name="Battlay P."/>
            <person name="Petersen B."/>
            <person name="Wilson J."/>
        </authorList>
    </citation>
    <scope>NUCLEOTIDE SEQUENCE</scope>
    <source>
        <strain evidence="2">AA19_3_7</strain>
        <tissue evidence="2">Leaf</tissue>
    </source>
</reference>
<accession>A0AAD5C2C1</accession>
<keyword evidence="3" id="KW-1185">Reference proteome</keyword>
<dbReference type="InterPro" id="IPR023393">
    <property type="entry name" value="START-like_dom_sf"/>
</dbReference>
<evidence type="ECO:0000313" key="3">
    <source>
        <dbReference type="Proteomes" id="UP001206925"/>
    </source>
</evidence>
<protein>
    <recommendedName>
        <fullName evidence="1">Bet v I/Major latex protein domain-containing protein</fullName>
    </recommendedName>
</protein>
<dbReference type="AlphaFoldDB" id="A0AAD5C2C1"/>
<dbReference type="EMBL" id="JAMZMK010010162">
    <property type="protein sequence ID" value="KAI7732771.1"/>
    <property type="molecule type" value="Genomic_DNA"/>
</dbReference>
<organism evidence="2 3">
    <name type="scientific">Ambrosia artemisiifolia</name>
    <name type="common">Common ragweed</name>
    <dbReference type="NCBI Taxonomy" id="4212"/>
    <lineage>
        <taxon>Eukaryota</taxon>
        <taxon>Viridiplantae</taxon>
        <taxon>Streptophyta</taxon>
        <taxon>Embryophyta</taxon>
        <taxon>Tracheophyta</taxon>
        <taxon>Spermatophyta</taxon>
        <taxon>Magnoliopsida</taxon>
        <taxon>eudicotyledons</taxon>
        <taxon>Gunneridae</taxon>
        <taxon>Pentapetalae</taxon>
        <taxon>asterids</taxon>
        <taxon>campanulids</taxon>
        <taxon>Asterales</taxon>
        <taxon>Asteraceae</taxon>
        <taxon>Asteroideae</taxon>
        <taxon>Heliantheae alliance</taxon>
        <taxon>Heliantheae</taxon>
        <taxon>Ambrosia</taxon>
    </lineage>
</organism>
<dbReference type="PANTHER" id="PTHR31907">
    <property type="entry name" value="MLP-LIKE PROTEIN 423"/>
    <property type="match status" value="1"/>
</dbReference>
<dbReference type="Gene3D" id="3.30.530.20">
    <property type="match status" value="1"/>
</dbReference>
<evidence type="ECO:0000259" key="1">
    <source>
        <dbReference type="SMART" id="SM01037"/>
    </source>
</evidence>
<gene>
    <name evidence="2" type="ORF">M8C21_013531</name>
</gene>
<sequence>MPLSGTIVKQVNIKSDGDMFLETFRYRPYHVSQMSPGMLKGVDLHEGEWGTVGSVIVWNMLQVAKEVIEAVNEENKSVRFKVTEGDIMEAYKTFAVTIRVDTHEEENVVTWTLDYEKVNEYIPNPDRLMELALNVTIDVETYHLLHLQPH</sequence>
<proteinExistence type="predicted"/>
<feature type="domain" description="Bet v I/Major latex protein" evidence="1">
    <location>
        <begin position="2"/>
        <end position="147"/>
    </location>
</feature>
<dbReference type="InterPro" id="IPR051761">
    <property type="entry name" value="MLP-like_ligand-binding"/>
</dbReference>
<dbReference type="InterPro" id="IPR000916">
    <property type="entry name" value="Bet_v_I/MLP"/>
</dbReference>
<dbReference type="Proteomes" id="UP001206925">
    <property type="component" value="Unassembled WGS sequence"/>
</dbReference>
<comment type="caution">
    <text evidence="2">The sequence shown here is derived from an EMBL/GenBank/DDBJ whole genome shotgun (WGS) entry which is preliminary data.</text>
</comment>
<dbReference type="Pfam" id="PF00407">
    <property type="entry name" value="Bet_v_1"/>
    <property type="match status" value="1"/>
</dbReference>
<dbReference type="SMART" id="SM01037">
    <property type="entry name" value="Bet_v_1"/>
    <property type="match status" value="1"/>
</dbReference>
<dbReference type="SUPFAM" id="SSF55961">
    <property type="entry name" value="Bet v1-like"/>
    <property type="match status" value="1"/>
</dbReference>
<dbReference type="CDD" id="cd07816">
    <property type="entry name" value="Bet_v1-like"/>
    <property type="match status" value="1"/>
</dbReference>
<name>A0AAD5C2C1_AMBAR</name>
<evidence type="ECO:0000313" key="2">
    <source>
        <dbReference type="EMBL" id="KAI7732771.1"/>
    </source>
</evidence>